<dbReference type="Proteomes" id="UP000287651">
    <property type="component" value="Unassembled WGS sequence"/>
</dbReference>
<name>A0A426YDI5_ENSVE</name>
<reference evidence="2 3" key="1">
    <citation type="journal article" date="2014" name="Agronomy (Basel)">
        <title>A Draft Genome Sequence for Ensete ventricosum, the Drought-Tolerant Tree Against Hunger.</title>
        <authorList>
            <person name="Harrison J."/>
            <person name="Moore K.A."/>
            <person name="Paszkiewicz K."/>
            <person name="Jones T."/>
            <person name="Grant M."/>
            <person name="Ambacheew D."/>
            <person name="Muzemil S."/>
            <person name="Studholme D.J."/>
        </authorList>
    </citation>
    <scope>NUCLEOTIDE SEQUENCE [LARGE SCALE GENOMIC DNA]</scope>
</reference>
<organism evidence="2 3">
    <name type="scientific">Ensete ventricosum</name>
    <name type="common">Abyssinian banana</name>
    <name type="synonym">Musa ensete</name>
    <dbReference type="NCBI Taxonomy" id="4639"/>
    <lineage>
        <taxon>Eukaryota</taxon>
        <taxon>Viridiplantae</taxon>
        <taxon>Streptophyta</taxon>
        <taxon>Embryophyta</taxon>
        <taxon>Tracheophyta</taxon>
        <taxon>Spermatophyta</taxon>
        <taxon>Magnoliopsida</taxon>
        <taxon>Liliopsida</taxon>
        <taxon>Zingiberales</taxon>
        <taxon>Musaceae</taxon>
        <taxon>Ensete</taxon>
    </lineage>
</organism>
<sequence length="70" mass="8135">MMMFHSFVPWIALVPSMCLFFLLAFCVSIIVKYCFKQLDQLTTYFAIYIVNILSAVNLIVANILMDMYPN</sequence>
<keyword evidence="1" id="KW-1133">Transmembrane helix</keyword>
<feature type="transmembrane region" description="Helical" evidence="1">
    <location>
        <begin position="7"/>
        <end position="31"/>
    </location>
</feature>
<accession>A0A426YDI5</accession>
<gene>
    <name evidence="2" type="ORF">B296_00045922</name>
</gene>
<protein>
    <submittedName>
        <fullName evidence="2">Uncharacterized protein</fullName>
    </submittedName>
</protein>
<keyword evidence="1" id="KW-0812">Transmembrane</keyword>
<comment type="caution">
    <text evidence="2">The sequence shown here is derived from an EMBL/GenBank/DDBJ whole genome shotgun (WGS) entry which is preliminary data.</text>
</comment>
<evidence type="ECO:0000313" key="3">
    <source>
        <dbReference type="Proteomes" id="UP000287651"/>
    </source>
</evidence>
<proteinExistence type="predicted"/>
<feature type="transmembrane region" description="Helical" evidence="1">
    <location>
        <begin position="43"/>
        <end position="65"/>
    </location>
</feature>
<keyword evidence="1" id="KW-0472">Membrane</keyword>
<dbReference type="EMBL" id="AMZH03013110">
    <property type="protein sequence ID" value="RRT49804.1"/>
    <property type="molecule type" value="Genomic_DNA"/>
</dbReference>
<dbReference type="AlphaFoldDB" id="A0A426YDI5"/>
<evidence type="ECO:0000313" key="2">
    <source>
        <dbReference type="EMBL" id="RRT49804.1"/>
    </source>
</evidence>
<evidence type="ECO:0000256" key="1">
    <source>
        <dbReference type="SAM" id="Phobius"/>
    </source>
</evidence>